<dbReference type="EMBL" id="PQXL01000587">
    <property type="protein sequence ID" value="THV44731.1"/>
    <property type="molecule type" value="Genomic_DNA"/>
</dbReference>
<gene>
    <name evidence="1" type="ORF">BGAL_0588g00090</name>
</gene>
<evidence type="ECO:0008006" key="3">
    <source>
        <dbReference type="Google" id="ProtNLM"/>
    </source>
</evidence>
<sequence length="75" mass="8967">MVEQARQFTTMFKDTWDVLHEWQDPEKKDGVVAISTKWRIKDNTTGLETEKNDWVIWEIKLIDGRRKLTAMTEVE</sequence>
<evidence type="ECO:0000313" key="1">
    <source>
        <dbReference type="EMBL" id="THV44731.1"/>
    </source>
</evidence>
<dbReference type="AlphaFoldDB" id="A0A4S8QLC8"/>
<organism evidence="1 2">
    <name type="scientific">Botrytis galanthina</name>
    <dbReference type="NCBI Taxonomy" id="278940"/>
    <lineage>
        <taxon>Eukaryota</taxon>
        <taxon>Fungi</taxon>
        <taxon>Dikarya</taxon>
        <taxon>Ascomycota</taxon>
        <taxon>Pezizomycotina</taxon>
        <taxon>Leotiomycetes</taxon>
        <taxon>Helotiales</taxon>
        <taxon>Sclerotiniaceae</taxon>
        <taxon>Botrytis</taxon>
    </lineage>
</organism>
<keyword evidence="2" id="KW-1185">Reference proteome</keyword>
<comment type="caution">
    <text evidence="1">The sequence shown here is derived from an EMBL/GenBank/DDBJ whole genome shotgun (WGS) entry which is preliminary data.</text>
</comment>
<dbReference type="OrthoDB" id="4886853at2759"/>
<dbReference type="Proteomes" id="UP000308671">
    <property type="component" value="Unassembled WGS sequence"/>
</dbReference>
<name>A0A4S8QLC8_9HELO</name>
<reference evidence="1 2" key="1">
    <citation type="submission" date="2017-12" db="EMBL/GenBank/DDBJ databases">
        <title>Comparative genomics of Botrytis spp.</title>
        <authorList>
            <person name="Valero-Jimenez C.A."/>
            <person name="Tapia P."/>
            <person name="Veloso J."/>
            <person name="Silva-Moreno E."/>
            <person name="Staats M."/>
            <person name="Valdes J.H."/>
            <person name="Van Kan J.A.L."/>
        </authorList>
    </citation>
    <scope>NUCLEOTIDE SEQUENCE [LARGE SCALE GENOMIC DNA]</scope>
    <source>
        <strain evidence="1 2">MUCL435</strain>
    </source>
</reference>
<evidence type="ECO:0000313" key="2">
    <source>
        <dbReference type="Proteomes" id="UP000308671"/>
    </source>
</evidence>
<accession>A0A4S8QLC8</accession>
<protein>
    <recommendedName>
        <fullName evidence="3">SnoaL-like domain-containing protein</fullName>
    </recommendedName>
</protein>
<proteinExistence type="predicted"/>